<dbReference type="GeneID" id="78554709"/>
<dbReference type="InterPro" id="IPR047807">
    <property type="entry name" value="YgdI/YgdR-like_SH3-like"/>
</dbReference>
<proteinExistence type="predicted"/>
<dbReference type="PANTHER" id="PTHR37011:SF1">
    <property type="entry name" value="POT FAMILY PEPTIDE TRANSPORT PROTEIN"/>
    <property type="match status" value="1"/>
</dbReference>
<keyword evidence="3" id="KW-0472">Membrane</keyword>
<evidence type="ECO:0000256" key="7">
    <source>
        <dbReference type="SAM" id="SignalP"/>
    </source>
</evidence>
<keyword evidence="1" id="KW-1003">Cell membrane</keyword>
<dbReference type="InterPro" id="IPR010920">
    <property type="entry name" value="LSM_dom_sf"/>
</dbReference>
<evidence type="ECO:0000313" key="10">
    <source>
        <dbReference type="Proteomes" id="UP000025238"/>
    </source>
</evidence>
<evidence type="ECO:0000256" key="1">
    <source>
        <dbReference type="ARBA" id="ARBA00022475"/>
    </source>
</evidence>
<dbReference type="PROSITE" id="PS51257">
    <property type="entry name" value="PROKAR_LIPOPROTEIN"/>
    <property type="match status" value="1"/>
</dbReference>
<evidence type="ECO:0000256" key="3">
    <source>
        <dbReference type="ARBA" id="ARBA00023136"/>
    </source>
</evidence>
<keyword evidence="4" id="KW-0564">Palmitate</keyword>
<dbReference type="NCBIfam" id="NF033216">
    <property type="entry name" value="lipo_YgdI_YgdR"/>
    <property type="match status" value="1"/>
</dbReference>
<dbReference type="Proteomes" id="UP000025238">
    <property type="component" value="Chromosome"/>
</dbReference>
<keyword evidence="2 7" id="KW-0732">Signal</keyword>
<keyword evidence="5" id="KW-0449">Lipoprotein</keyword>
<dbReference type="InterPro" id="IPR010305">
    <property type="entry name" value="YgdI/YgdR-like"/>
</dbReference>
<dbReference type="Pfam" id="PF06004">
    <property type="entry name" value="DUF903"/>
    <property type="match status" value="1"/>
</dbReference>
<feature type="signal peptide" evidence="7">
    <location>
        <begin position="1"/>
        <end position="25"/>
    </location>
</feature>
<feature type="domain" description="Lipoprotein YgdI/YgdR-like SH3-like" evidence="8">
    <location>
        <begin position="22"/>
        <end position="69"/>
    </location>
</feature>
<dbReference type="PATRIC" id="fig|316.97.peg.4117"/>
<dbReference type="SMR" id="A0A023WY51"/>
<sequence length="71" mass="7869">MKKICLVLSALTLSLLAGCSTPSLIVLNSGQEIQTLDEPKYDAKSGFYEFKQPDGKPQRINKDQVNTIRTL</sequence>
<dbReference type="AlphaFoldDB" id="A0A023WY51"/>
<feature type="region of interest" description="Disordered" evidence="6">
    <location>
        <begin position="52"/>
        <end position="71"/>
    </location>
</feature>
<evidence type="ECO:0000313" key="9">
    <source>
        <dbReference type="EMBL" id="AHY44739.1"/>
    </source>
</evidence>
<evidence type="ECO:0000256" key="4">
    <source>
        <dbReference type="ARBA" id="ARBA00023139"/>
    </source>
</evidence>
<organism evidence="9 10">
    <name type="scientific">Stutzerimonas stutzeri</name>
    <name type="common">Pseudomonas stutzeri</name>
    <dbReference type="NCBI Taxonomy" id="316"/>
    <lineage>
        <taxon>Bacteria</taxon>
        <taxon>Pseudomonadati</taxon>
        <taxon>Pseudomonadota</taxon>
        <taxon>Gammaproteobacteria</taxon>
        <taxon>Pseudomonadales</taxon>
        <taxon>Pseudomonadaceae</taxon>
        <taxon>Stutzerimonas</taxon>
    </lineage>
</organism>
<gene>
    <name evidence="9" type="ORF">UIB01_20580</name>
</gene>
<evidence type="ECO:0000256" key="5">
    <source>
        <dbReference type="ARBA" id="ARBA00023288"/>
    </source>
</evidence>
<reference evidence="9 10" key="1">
    <citation type="submission" date="2014-03" db="EMBL/GenBank/DDBJ databases">
        <title>Complete genome sequence of Pseudomonas stutzeri 19SMN4.</title>
        <authorList>
            <person name="Brunet-Galmes I."/>
            <person name="Nogales B."/>
            <person name="Busquets A."/>
            <person name="Pena A."/>
            <person name="Gomila M."/>
            <person name="Garcia-Valdes E."/>
            <person name="Lalucat J."/>
            <person name="Bennasar A."/>
            <person name="Bosch R."/>
        </authorList>
    </citation>
    <scope>NUCLEOTIDE SEQUENCE [LARGE SCALE GENOMIC DNA]</scope>
    <source>
        <strain evidence="9 10">19SMN4</strain>
    </source>
</reference>
<dbReference type="KEGG" id="pstu:UIB01_20580"/>
<evidence type="ECO:0000256" key="6">
    <source>
        <dbReference type="SAM" id="MobiDB-lite"/>
    </source>
</evidence>
<dbReference type="Gene3D" id="2.30.30.100">
    <property type="match status" value="1"/>
</dbReference>
<dbReference type="PANTHER" id="PTHR37011">
    <property type="entry name" value="POT FAMILY PEPTIDE TRANSPORT PROTEIN-RELATED"/>
    <property type="match status" value="1"/>
</dbReference>
<dbReference type="SUPFAM" id="SSF50182">
    <property type="entry name" value="Sm-like ribonucleoproteins"/>
    <property type="match status" value="1"/>
</dbReference>
<evidence type="ECO:0000259" key="8">
    <source>
        <dbReference type="Pfam" id="PF06004"/>
    </source>
</evidence>
<dbReference type="EMBL" id="CP007509">
    <property type="protein sequence ID" value="AHY44739.1"/>
    <property type="molecule type" value="Genomic_DNA"/>
</dbReference>
<name>A0A023WY51_STUST</name>
<protein>
    <recommendedName>
        <fullName evidence="8">Lipoprotein YgdI/YgdR-like SH3-like domain-containing protein</fullName>
    </recommendedName>
</protein>
<dbReference type="RefSeq" id="WP_010563423.1">
    <property type="nucleotide sequence ID" value="NZ_CP098731.1"/>
</dbReference>
<feature type="chain" id="PRO_5030001517" description="Lipoprotein YgdI/YgdR-like SH3-like domain-containing protein" evidence="7">
    <location>
        <begin position="26"/>
        <end position="71"/>
    </location>
</feature>
<feature type="compositionally biased region" description="Basic and acidic residues" evidence="6">
    <location>
        <begin position="52"/>
        <end position="62"/>
    </location>
</feature>
<accession>A0A023WY51</accession>
<evidence type="ECO:0000256" key="2">
    <source>
        <dbReference type="ARBA" id="ARBA00022729"/>
    </source>
</evidence>